<name>L0DRL6_SINAD</name>
<dbReference type="EMBL" id="CP003366">
    <property type="protein sequence ID" value="AGA31640.1"/>
    <property type="molecule type" value="Genomic_DNA"/>
</dbReference>
<accession>L0DRL6</accession>
<geneLocation type="plasmid" evidence="1 2">
    <name>pSINAC02</name>
</geneLocation>
<protein>
    <submittedName>
        <fullName evidence="1">Uncharacterized protein</fullName>
    </submittedName>
</protein>
<evidence type="ECO:0000313" key="2">
    <source>
        <dbReference type="Proteomes" id="UP000010798"/>
    </source>
</evidence>
<sequence length="72" mass="7643">MATAKTTRSLRVTCPFCADADATLTLDLNDLGVISCSGCDETFSAQLAYDKAAELATRWSQVVAWVDSAPVV</sequence>
<proteinExistence type="predicted"/>
<dbReference type="HOGENOM" id="CLU_2720170_0_0_0"/>
<keyword evidence="1" id="KW-0614">Plasmid</keyword>
<dbReference type="Proteomes" id="UP000010798">
    <property type="component" value="Plasmid pSINAC02"/>
</dbReference>
<dbReference type="AlphaFoldDB" id="L0DRL6"/>
<reference evidence="1 2" key="1">
    <citation type="submission" date="2012-02" db="EMBL/GenBank/DDBJ databases">
        <title>Complete sequence of plasmid 2 of Singulisphaera acidiphila DSM 18658.</title>
        <authorList>
            <consortium name="US DOE Joint Genome Institute (JGI-PGF)"/>
            <person name="Lucas S."/>
            <person name="Copeland A."/>
            <person name="Lapidus A."/>
            <person name="Glavina del Rio T."/>
            <person name="Dalin E."/>
            <person name="Tice H."/>
            <person name="Bruce D."/>
            <person name="Goodwin L."/>
            <person name="Pitluck S."/>
            <person name="Peters L."/>
            <person name="Ovchinnikova G."/>
            <person name="Chertkov O."/>
            <person name="Kyrpides N."/>
            <person name="Mavromatis K."/>
            <person name="Ivanova N."/>
            <person name="Brettin T."/>
            <person name="Detter J.C."/>
            <person name="Han C."/>
            <person name="Larimer F."/>
            <person name="Land M."/>
            <person name="Hauser L."/>
            <person name="Markowitz V."/>
            <person name="Cheng J.-F."/>
            <person name="Hugenholtz P."/>
            <person name="Woyke T."/>
            <person name="Wu D."/>
            <person name="Tindall B."/>
            <person name="Pomrenke H."/>
            <person name="Brambilla E."/>
            <person name="Klenk H.-P."/>
            <person name="Eisen J.A."/>
        </authorList>
    </citation>
    <scope>NUCLEOTIDE SEQUENCE [LARGE SCALE GENOMIC DNA]</scope>
    <source>
        <strain evidence="2">ATCC BAA-1392 / DSM 18658 / VKM B-2454 / MOB10</strain>
        <plasmid evidence="1 2">pSINAC02</plasmid>
    </source>
</reference>
<evidence type="ECO:0000313" key="1">
    <source>
        <dbReference type="EMBL" id="AGA31640.1"/>
    </source>
</evidence>
<gene>
    <name evidence="1" type="ordered locus">Sinac_7609</name>
</gene>
<organism evidence="1 2">
    <name type="scientific">Singulisphaera acidiphila (strain ATCC BAA-1392 / DSM 18658 / VKM B-2454 / MOB10)</name>
    <dbReference type="NCBI Taxonomy" id="886293"/>
    <lineage>
        <taxon>Bacteria</taxon>
        <taxon>Pseudomonadati</taxon>
        <taxon>Planctomycetota</taxon>
        <taxon>Planctomycetia</taxon>
        <taxon>Isosphaerales</taxon>
        <taxon>Isosphaeraceae</taxon>
        <taxon>Singulisphaera</taxon>
    </lineage>
</organism>
<keyword evidence="2" id="KW-1185">Reference proteome</keyword>
<dbReference type="KEGG" id="saci:Sinac_7609"/>
<dbReference type="RefSeq" id="WP_015250701.1">
    <property type="nucleotide sequence ID" value="NC_019894.1"/>
</dbReference>